<evidence type="ECO:0000313" key="3">
    <source>
        <dbReference type="Proteomes" id="UP001488838"/>
    </source>
</evidence>
<comment type="caution">
    <text evidence="2">The sequence shown here is derived from an EMBL/GenBank/DDBJ whole genome shotgun (WGS) entry which is preliminary data.</text>
</comment>
<keyword evidence="3" id="KW-1185">Reference proteome</keyword>
<name>A0AAW0IGF8_MYOGA</name>
<dbReference type="AlphaFoldDB" id="A0AAW0IGF8"/>
<dbReference type="Proteomes" id="UP001488838">
    <property type="component" value="Unassembled WGS sequence"/>
</dbReference>
<dbReference type="EMBL" id="JBBHLL010000135">
    <property type="protein sequence ID" value="KAK7813481.1"/>
    <property type="molecule type" value="Genomic_DNA"/>
</dbReference>
<gene>
    <name evidence="2" type="ORF">U0070_016999</name>
</gene>
<feature type="region of interest" description="Disordered" evidence="1">
    <location>
        <begin position="38"/>
        <end position="61"/>
    </location>
</feature>
<reference evidence="2 3" key="1">
    <citation type="journal article" date="2023" name="bioRxiv">
        <title>Conserved and derived expression patterns and positive selection on dental genes reveal complex evolutionary context of ever-growing rodent molars.</title>
        <authorList>
            <person name="Calamari Z.T."/>
            <person name="Song A."/>
            <person name="Cohen E."/>
            <person name="Akter M."/>
            <person name="Roy R.D."/>
            <person name="Hallikas O."/>
            <person name="Christensen M.M."/>
            <person name="Li P."/>
            <person name="Marangoni P."/>
            <person name="Jernvall J."/>
            <person name="Klein O.D."/>
        </authorList>
    </citation>
    <scope>NUCLEOTIDE SEQUENCE [LARGE SCALE GENOMIC DNA]</scope>
    <source>
        <strain evidence="2">V071</strain>
    </source>
</reference>
<proteinExistence type="predicted"/>
<sequence length="115" mass="12498">MTMTVDKIVIQKYHTVNDPNCEVAIVAAAVAAAMAVAGGSSHSQETKLKKRRGEPEKSQGSYRLQQIVNSAKHSSGRAWLLQRRHVLDSTHGDGQDNSRTVLVTNYITVALVSVL</sequence>
<evidence type="ECO:0000313" key="2">
    <source>
        <dbReference type="EMBL" id="KAK7813481.1"/>
    </source>
</evidence>
<accession>A0AAW0IGF8</accession>
<organism evidence="2 3">
    <name type="scientific">Myodes glareolus</name>
    <name type="common">Bank vole</name>
    <name type="synonym">Clethrionomys glareolus</name>
    <dbReference type="NCBI Taxonomy" id="447135"/>
    <lineage>
        <taxon>Eukaryota</taxon>
        <taxon>Metazoa</taxon>
        <taxon>Chordata</taxon>
        <taxon>Craniata</taxon>
        <taxon>Vertebrata</taxon>
        <taxon>Euteleostomi</taxon>
        <taxon>Mammalia</taxon>
        <taxon>Eutheria</taxon>
        <taxon>Euarchontoglires</taxon>
        <taxon>Glires</taxon>
        <taxon>Rodentia</taxon>
        <taxon>Myomorpha</taxon>
        <taxon>Muroidea</taxon>
        <taxon>Cricetidae</taxon>
        <taxon>Arvicolinae</taxon>
        <taxon>Myodes</taxon>
    </lineage>
</organism>
<protein>
    <submittedName>
        <fullName evidence="2">Uncharacterized protein</fullName>
    </submittedName>
</protein>
<evidence type="ECO:0000256" key="1">
    <source>
        <dbReference type="SAM" id="MobiDB-lite"/>
    </source>
</evidence>